<comment type="caution">
    <text evidence="1">The sequence shown here is derived from an EMBL/GenBank/DDBJ whole genome shotgun (WGS) entry which is preliminary data.</text>
</comment>
<evidence type="ECO:0000313" key="1">
    <source>
        <dbReference type="EMBL" id="KAA5389123.1"/>
    </source>
</evidence>
<dbReference type="EMBL" id="VVYY01000109">
    <property type="protein sequence ID" value="KAA5389123.1"/>
    <property type="molecule type" value="Genomic_DNA"/>
</dbReference>
<dbReference type="GO" id="GO:0005975">
    <property type="term" value="P:carbohydrate metabolic process"/>
    <property type="evidence" value="ECO:0007669"/>
    <property type="project" value="UniProtKB-ARBA"/>
</dbReference>
<sequence length="280" mass="31788">LLSSSKEHTVSGLVYRSGKWQSYEAGSCLSSGAITLHSSTEPLVITNFRYYNWKQEAAEKAYDAETDIVRLPVADQQKHGLVVSLSADDFVVNDTVPYLENRGVKGYFEARKLPLVVKEVKGKKAFHFEGTQVYTSSFMLPATLQDNAPYTLEAWVLNDSISENECVADFTTSHDELEKIMLVNGTEPRCGVINHYGWYEDAGYKDMKELAGKWQHIYICFDGRMEQVYINGKLVSEKDIQLLVKPSQFVTLGRNAEGDWPFTGYLHSLKLWDEYLPLKE</sequence>
<dbReference type="Pfam" id="PF13385">
    <property type="entry name" value="Laminin_G_3"/>
    <property type="match status" value="1"/>
</dbReference>
<gene>
    <name evidence="1" type="ORF">F2Y58_24850</name>
</gene>
<proteinExistence type="predicted"/>
<dbReference type="AlphaFoldDB" id="A0A4Q5HGS8"/>
<evidence type="ECO:0000313" key="2">
    <source>
        <dbReference type="Proteomes" id="UP000481616"/>
    </source>
</evidence>
<dbReference type="SUPFAM" id="SSF49899">
    <property type="entry name" value="Concanavalin A-like lectins/glucanases"/>
    <property type="match status" value="1"/>
</dbReference>
<organism evidence="1 2">
    <name type="scientific">Phocaeicola dorei</name>
    <dbReference type="NCBI Taxonomy" id="357276"/>
    <lineage>
        <taxon>Bacteria</taxon>
        <taxon>Pseudomonadati</taxon>
        <taxon>Bacteroidota</taxon>
        <taxon>Bacteroidia</taxon>
        <taxon>Bacteroidales</taxon>
        <taxon>Bacteroidaceae</taxon>
        <taxon>Phocaeicola</taxon>
    </lineage>
</organism>
<reference evidence="1 2" key="1">
    <citation type="journal article" date="2019" name="Nat. Med.">
        <title>A library of human gut bacterial isolates paired with longitudinal multiomics data enables mechanistic microbiome research.</title>
        <authorList>
            <person name="Poyet M."/>
            <person name="Groussin M."/>
            <person name="Gibbons S.M."/>
            <person name="Avila-Pacheco J."/>
            <person name="Jiang X."/>
            <person name="Kearney S.M."/>
            <person name="Perrotta A.R."/>
            <person name="Berdy B."/>
            <person name="Zhao S."/>
            <person name="Lieberman T.D."/>
            <person name="Swanson P.K."/>
            <person name="Smith M."/>
            <person name="Roesemann S."/>
            <person name="Alexander J.E."/>
            <person name="Rich S.A."/>
            <person name="Livny J."/>
            <person name="Vlamakis H."/>
            <person name="Clish C."/>
            <person name="Bullock K."/>
            <person name="Deik A."/>
            <person name="Scott J."/>
            <person name="Pierce K.A."/>
            <person name="Xavier R.J."/>
            <person name="Alm E.J."/>
        </authorList>
    </citation>
    <scope>NUCLEOTIDE SEQUENCE [LARGE SCALE GENOMIC DNA]</scope>
    <source>
        <strain evidence="1 2">BIOML-A1</strain>
    </source>
</reference>
<accession>A0A4Q5HGS8</accession>
<dbReference type="Gene3D" id="2.60.120.200">
    <property type="match status" value="1"/>
</dbReference>
<dbReference type="InterPro" id="IPR013320">
    <property type="entry name" value="ConA-like_dom_sf"/>
</dbReference>
<name>A0A4Q5HGS8_9BACT</name>
<protein>
    <submittedName>
        <fullName evidence="1">LamG domain-containing protein</fullName>
    </submittedName>
</protein>
<feature type="non-terminal residue" evidence="1">
    <location>
        <position position="1"/>
    </location>
</feature>
<dbReference type="GO" id="GO:0004553">
    <property type="term" value="F:hydrolase activity, hydrolyzing O-glycosyl compounds"/>
    <property type="evidence" value="ECO:0007669"/>
    <property type="project" value="UniProtKB-ARBA"/>
</dbReference>
<dbReference type="RefSeq" id="WP_130054709.1">
    <property type="nucleotide sequence ID" value="NZ_RCXK01000123.1"/>
</dbReference>
<dbReference type="Proteomes" id="UP000481616">
    <property type="component" value="Unassembled WGS sequence"/>
</dbReference>